<evidence type="ECO:0000256" key="2">
    <source>
        <dbReference type="SAM" id="Phobius"/>
    </source>
</evidence>
<sequence>TFPEDIGGGEEGAKEAQEHPNREAYFIIGAVGVALIMLIAIIGLLFISCCTCCTKKSKGTKKKNGRKHKSSENKDRQGNSEEGAGVVFQQEDDTVGGYGQSHYDSESESEVDPDFKLNESDYDEDGNPKASI</sequence>
<keyword evidence="2" id="KW-0812">Transmembrane</keyword>
<feature type="transmembrane region" description="Helical" evidence="2">
    <location>
        <begin position="24"/>
        <end position="47"/>
    </location>
</feature>
<feature type="region of interest" description="Disordered" evidence="1">
    <location>
        <begin position="55"/>
        <end position="132"/>
    </location>
</feature>
<protein>
    <submittedName>
        <fullName evidence="5">Bravo_FIGEY domain-containing protein</fullName>
    </submittedName>
</protein>
<dbReference type="Proteomes" id="UP000278807">
    <property type="component" value="Unassembled WGS sequence"/>
</dbReference>
<reference evidence="5" key="1">
    <citation type="submission" date="2017-02" db="UniProtKB">
        <authorList>
            <consortium name="WormBaseParasite"/>
        </authorList>
    </citation>
    <scope>IDENTIFICATION</scope>
</reference>
<evidence type="ECO:0000313" key="4">
    <source>
        <dbReference type="Proteomes" id="UP000278807"/>
    </source>
</evidence>
<gene>
    <name evidence="3" type="ORF">HNAJ_LOCUS6566</name>
</gene>
<proteinExistence type="predicted"/>
<keyword evidence="2" id="KW-1133">Transmembrane helix</keyword>
<keyword evidence="2" id="KW-0472">Membrane</keyword>
<evidence type="ECO:0000256" key="1">
    <source>
        <dbReference type="SAM" id="MobiDB-lite"/>
    </source>
</evidence>
<keyword evidence="4" id="KW-1185">Reference proteome</keyword>
<reference evidence="3 4" key="2">
    <citation type="submission" date="2018-11" db="EMBL/GenBank/DDBJ databases">
        <authorList>
            <consortium name="Pathogen Informatics"/>
        </authorList>
    </citation>
    <scope>NUCLEOTIDE SEQUENCE [LARGE SCALE GENOMIC DNA]</scope>
</reference>
<accession>A0A0R3THM9</accession>
<dbReference type="EMBL" id="UZAE01007448">
    <property type="protein sequence ID" value="VDO02426.1"/>
    <property type="molecule type" value="Genomic_DNA"/>
</dbReference>
<evidence type="ECO:0000313" key="5">
    <source>
        <dbReference type="WBParaSite" id="HNAJ_0000657001-mRNA-1"/>
    </source>
</evidence>
<evidence type="ECO:0000313" key="3">
    <source>
        <dbReference type="EMBL" id="VDO02426.1"/>
    </source>
</evidence>
<feature type="compositionally biased region" description="Basic and acidic residues" evidence="1">
    <location>
        <begin position="70"/>
        <end position="79"/>
    </location>
</feature>
<dbReference type="WBParaSite" id="HNAJ_0000657001-mRNA-1">
    <property type="protein sequence ID" value="HNAJ_0000657001-mRNA-1"/>
    <property type="gene ID" value="HNAJ_0000657001"/>
</dbReference>
<organism evidence="5">
    <name type="scientific">Rodentolepis nana</name>
    <name type="common">Dwarf tapeworm</name>
    <name type="synonym">Hymenolepis nana</name>
    <dbReference type="NCBI Taxonomy" id="102285"/>
    <lineage>
        <taxon>Eukaryota</taxon>
        <taxon>Metazoa</taxon>
        <taxon>Spiralia</taxon>
        <taxon>Lophotrochozoa</taxon>
        <taxon>Platyhelminthes</taxon>
        <taxon>Cestoda</taxon>
        <taxon>Eucestoda</taxon>
        <taxon>Cyclophyllidea</taxon>
        <taxon>Hymenolepididae</taxon>
        <taxon>Rodentolepis</taxon>
    </lineage>
</organism>
<name>A0A0R3THM9_RODNA</name>
<feature type="compositionally biased region" description="Basic residues" evidence="1">
    <location>
        <begin position="55"/>
        <end position="69"/>
    </location>
</feature>
<dbReference type="AlphaFoldDB" id="A0A0R3THM9"/>